<organism evidence="2 3">
    <name type="scientific">Gnathostoma spinigerum</name>
    <dbReference type="NCBI Taxonomy" id="75299"/>
    <lineage>
        <taxon>Eukaryota</taxon>
        <taxon>Metazoa</taxon>
        <taxon>Ecdysozoa</taxon>
        <taxon>Nematoda</taxon>
        <taxon>Chromadorea</taxon>
        <taxon>Rhabditida</taxon>
        <taxon>Spirurina</taxon>
        <taxon>Gnathostomatomorpha</taxon>
        <taxon>Gnathostomatoidea</taxon>
        <taxon>Gnathostomatidae</taxon>
        <taxon>Gnathostoma</taxon>
    </lineage>
</organism>
<reference evidence="2 3" key="1">
    <citation type="submission" date="2024-08" db="EMBL/GenBank/DDBJ databases">
        <title>Gnathostoma spinigerum genome.</title>
        <authorList>
            <person name="Gonzalez-Bertolin B."/>
            <person name="Monzon S."/>
            <person name="Zaballos A."/>
            <person name="Jimenez P."/>
            <person name="Dekumyoy P."/>
            <person name="Varona S."/>
            <person name="Cuesta I."/>
            <person name="Sumanam S."/>
            <person name="Adisakwattana P."/>
            <person name="Gasser R.B."/>
            <person name="Hernandez-Gonzalez A."/>
            <person name="Young N.D."/>
            <person name="Perteguer M.J."/>
        </authorList>
    </citation>
    <scope>NUCLEOTIDE SEQUENCE [LARGE SCALE GENOMIC DNA]</scope>
    <source>
        <strain evidence="2">AL3</strain>
        <tissue evidence="2">Liver</tissue>
    </source>
</reference>
<feature type="chain" id="PRO_5044778422" evidence="1">
    <location>
        <begin position="18"/>
        <end position="352"/>
    </location>
</feature>
<keyword evidence="3" id="KW-1185">Reference proteome</keyword>
<proteinExistence type="predicted"/>
<name>A0ABD6EJ33_9BILA</name>
<gene>
    <name evidence="2" type="ORF">AB6A40_004068</name>
</gene>
<feature type="signal peptide" evidence="1">
    <location>
        <begin position="1"/>
        <end position="17"/>
    </location>
</feature>
<accession>A0ABD6EJ33</accession>
<evidence type="ECO:0000313" key="2">
    <source>
        <dbReference type="EMBL" id="MFH4977359.1"/>
    </source>
</evidence>
<evidence type="ECO:0000256" key="1">
    <source>
        <dbReference type="SAM" id="SignalP"/>
    </source>
</evidence>
<comment type="caution">
    <text evidence="2">The sequence shown here is derived from an EMBL/GenBank/DDBJ whole genome shotgun (WGS) entry which is preliminary data.</text>
</comment>
<keyword evidence="1" id="KW-0732">Signal</keyword>
<dbReference type="AlphaFoldDB" id="A0ABD6EJ33"/>
<dbReference type="Proteomes" id="UP001608902">
    <property type="component" value="Unassembled WGS sequence"/>
</dbReference>
<evidence type="ECO:0000313" key="3">
    <source>
        <dbReference type="Proteomes" id="UP001608902"/>
    </source>
</evidence>
<protein>
    <submittedName>
        <fullName evidence="2">Uncharacterized protein</fullName>
    </submittedName>
</protein>
<dbReference type="EMBL" id="JBGFUD010002243">
    <property type="protein sequence ID" value="MFH4977359.1"/>
    <property type="molecule type" value="Genomic_DNA"/>
</dbReference>
<sequence length="352" mass="40410">MSISFVYLAFFIGLVSSTCPENDQPTRPPRPAPEPFNDGEVVDCKFIESRSGFTLNETAWQLFNGSLKMQPLCNPAMLGLRLYYKDFASVNNFPSPFSSSLTEDPTTGMEFHVLFKNAVNKTTITFMSFDETRANFTDIPLIVTLYPHEKRLRFNTRKDGEWCIPQEVSYTFPDPYWVKLQLDKCEGKQCFKVHLGEKRDNMNLVYTAYTRTLLKKYDFWSVKTYRPSVMEAAFWRNWSSDRSSITILRDGLSEGQPIMVRGRITDPEIKVKFSFNDGNYKEVTVKTNESCEVETLLFEVSDEGVLQSFKTTGEKTSYPEVDVRGATKFEVLSGMKVRAIEVEQCAGQFKEN</sequence>